<protein>
    <submittedName>
        <fullName evidence="2">Uncharacterized protein</fullName>
    </submittedName>
</protein>
<keyword evidence="3" id="KW-1185">Reference proteome</keyword>
<sequence>MESVAAALHVDTYVAPRINASYRRANGEAPLSRSRAADNTPLPAALRGQLQCLTEEDVCALERRMEREARAAEHDRRAAARVARVSTEAHAAAEQRSHQLRQRAARHSKVAGEVCAKKVQEDYRTMRM</sequence>
<feature type="compositionally biased region" description="Basic and acidic residues" evidence="1">
    <location>
        <begin position="69"/>
        <end position="78"/>
    </location>
</feature>
<evidence type="ECO:0000313" key="2">
    <source>
        <dbReference type="EMBL" id="KAK7196052.1"/>
    </source>
</evidence>
<comment type="caution">
    <text evidence="2">The sequence shown here is derived from an EMBL/GenBank/DDBJ whole genome shotgun (WGS) entry which is preliminary data.</text>
</comment>
<feature type="region of interest" description="Disordered" evidence="1">
    <location>
        <begin position="69"/>
        <end position="109"/>
    </location>
</feature>
<name>A0AAW0EPN6_9TRYP</name>
<dbReference type="Proteomes" id="UP001430356">
    <property type="component" value="Unassembled WGS sequence"/>
</dbReference>
<feature type="compositionally biased region" description="Basic residues" evidence="1">
    <location>
        <begin position="98"/>
        <end position="109"/>
    </location>
</feature>
<accession>A0AAW0EPN6</accession>
<dbReference type="EMBL" id="JAECZO010000067">
    <property type="protein sequence ID" value="KAK7196052.1"/>
    <property type="molecule type" value="Genomic_DNA"/>
</dbReference>
<dbReference type="AlphaFoldDB" id="A0AAW0EPN6"/>
<evidence type="ECO:0000256" key="1">
    <source>
        <dbReference type="SAM" id="MobiDB-lite"/>
    </source>
</evidence>
<feature type="region of interest" description="Disordered" evidence="1">
    <location>
        <begin position="21"/>
        <end position="44"/>
    </location>
</feature>
<evidence type="ECO:0000313" key="3">
    <source>
        <dbReference type="Proteomes" id="UP001430356"/>
    </source>
</evidence>
<organism evidence="2 3">
    <name type="scientific">Novymonas esmeraldas</name>
    <dbReference type="NCBI Taxonomy" id="1808958"/>
    <lineage>
        <taxon>Eukaryota</taxon>
        <taxon>Discoba</taxon>
        <taxon>Euglenozoa</taxon>
        <taxon>Kinetoplastea</taxon>
        <taxon>Metakinetoplastina</taxon>
        <taxon>Trypanosomatida</taxon>
        <taxon>Trypanosomatidae</taxon>
        <taxon>Novymonas</taxon>
    </lineage>
</organism>
<gene>
    <name evidence="2" type="ORF">NESM_000539200</name>
</gene>
<reference evidence="2 3" key="1">
    <citation type="journal article" date="2021" name="MBio">
        <title>A New Model Trypanosomatid, Novymonas esmeraldas: Genomic Perception of Its 'Candidatus Pandoraea novymonadis' Endosymbiont.</title>
        <authorList>
            <person name="Zakharova A."/>
            <person name="Saura A."/>
            <person name="Butenko A."/>
            <person name="Podesvova L."/>
            <person name="Warmusova S."/>
            <person name="Kostygov A.Y."/>
            <person name="Nenarokova A."/>
            <person name="Lukes J."/>
            <person name="Opperdoes F.R."/>
            <person name="Yurchenko V."/>
        </authorList>
    </citation>
    <scope>NUCLEOTIDE SEQUENCE [LARGE SCALE GENOMIC DNA]</scope>
    <source>
        <strain evidence="2 3">E262AT.01</strain>
    </source>
</reference>
<proteinExistence type="predicted"/>